<keyword evidence="6 11" id="KW-0812">Transmembrane</keyword>
<name>F1ZDX8_9SPHN</name>
<dbReference type="AlphaFoldDB" id="F1ZDX8"/>
<comment type="catalytic activity">
    <reaction evidence="1">
        <text>ATP + protein L-histidine = ADP + protein N-phospho-L-histidine.</text>
        <dbReference type="EC" id="2.7.13.3"/>
    </reaction>
</comment>
<dbReference type="InterPro" id="IPR003660">
    <property type="entry name" value="HAMP_dom"/>
</dbReference>
<proteinExistence type="predicted"/>
<evidence type="ECO:0000259" key="13">
    <source>
        <dbReference type="PROSITE" id="PS50885"/>
    </source>
</evidence>
<evidence type="ECO:0000313" key="14">
    <source>
        <dbReference type="EMBL" id="EGD57185.1"/>
    </source>
</evidence>
<evidence type="ECO:0000259" key="12">
    <source>
        <dbReference type="PROSITE" id="PS50109"/>
    </source>
</evidence>
<evidence type="ECO:0000256" key="4">
    <source>
        <dbReference type="ARBA" id="ARBA00022553"/>
    </source>
</evidence>
<evidence type="ECO:0000256" key="3">
    <source>
        <dbReference type="ARBA" id="ARBA00012438"/>
    </source>
</evidence>
<dbReference type="STRING" id="983920.Y88_3492"/>
<dbReference type="SUPFAM" id="SSF55874">
    <property type="entry name" value="ATPase domain of HSP90 chaperone/DNA topoisomerase II/histidine kinase"/>
    <property type="match status" value="1"/>
</dbReference>
<dbReference type="Gene3D" id="6.10.340.10">
    <property type="match status" value="1"/>
</dbReference>
<dbReference type="Gene3D" id="3.30.565.10">
    <property type="entry name" value="Histidine kinase-like ATPase, C-terminal domain"/>
    <property type="match status" value="1"/>
</dbReference>
<dbReference type="InterPro" id="IPR036890">
    <property type="entry name" value="HATPase_C_sf"/>
</dbReference>
<dbReference type="InParanoid" id="F1ZDX8"/>
<evidence type="ECO:0000256" key="7">
    <source>
        <dbReference type="ARBA" id="ARBA00022777"/>
    </source>
</evidence>
<dbReference type="SMART" id="SM00387">
    <property type="entry name" value="HATPase_c"/>
    <property type="match status" value="1"/>
</dbReference>
<keyword evidence="8 11" id="KW-1133">Transmembrane helix</keyword>
<dbReference type="Gene3D" id="1.10.287.130">
    <property type="match status" value="1"/>
</dbReference>
<evidence type="ECO:0000256" key="2">
    <source>
        <dbReference type="ARBA" id="ARBA00004370"/>
    </source>
</evidence>
<dbReference type="EMBL" id="AEWJ01000067">
    <property type="protein sequence ID" value="EGD57185.1"/>
    <property type="molecule type" value="Genomic_DNA"/>
</dbReference>
<comment type="caution">
    <text evidence="14">The sequence shown here is derived from an EMBL/GenBank/DDBJ whole genome shotgun (WGS) entry which is preliminary data.</text>
</comment>
<dbReference type="PROSITE" id="PS50885">
    <property type="entry name" value="HAMP"/>
    <property type="match status" value="1"/>
</dbReference>
<keyword evidence="15" id="KW-1185">Reference proteome</keyword>
<evidence type="ECO:0000256" key="1">
    <source>
        <dbReference type="ARBA" id="ARBA00000085"/>
    </source>
</evidence>
<dbReference type="InterPro" id="IPR050428">
    <property type="entry name" value="TCS_sensor_his_kinase"/>
</dbReference>
<dbReference type="InterPro" id="IPR003661">
    <property type="entry name" value="HisK_dim/P_dom"/>
</dbReference>
<evidence type="ECO:0000313" key="15">
    <source>
        <dbReference type="Proteomes" id="UP000004728"/>
    </source>
</evidence>
<gene>
    <name evidence="14" type="ORF">Y88_3492</name>
</gene>
<dbReference type="PANTHER" id="PTHR45436">
    <property type="entry name" value="SENSOR HISTIDINE KINASE YKOH"/>
    <property type="match status" value="1"/>
</dbReference>
<dbReference type="CDD" id="cd00082">
    <property type="entry name" value="HisKA"/>
    <property type="match status" value="1"/>
</dbReference>
<dbReference type="GO" id="GO:0000155">
    <property type="term" value="F:phosphorelay sensor kinase activity"/>
    <property type="evidence" value="ECO:0007669"/>
    <property type="project" value="InterPro"/>
</dbReference>
<dbReference type="SMART" id="SM00388">
    <property type="entry name" value="HisKA"/>
    <property type="match status" value="1"/>
</dbReference>
<dbReference type="InterPro" id="IPR036097">
    <property type="entry name" value="HisK_dim/P_sf"/>
</dbReference>
<dbReference type="InterPro" id="IPR003594">
    <property type="entry name" value="HATPase_dom"/>
</dbReference>
<keyword evidence="9" id="KW-0902">Two-component regulatory system</keyword>
<feature type="transmembrane region" description="Helical" evidence="11">
    <location>
        <begin position="14"/>
        <end position="37"/>
    </location>
</feature>
<dbReference type="PANTHER" id="PTHR45436:SF8">
    <property type="entry name" value="HISTIDINE KINASE"/>
    <property type="match status" value="1"/>
</dbReference>
<dbReference type="InterPro" id="IPR004358">
    <property type="entry name" value="Sig_transdc_His_kin-like_C"/>
</dbReference>
<dbReference type="Pfam" id="PF02518">
    <property type="entry name" value="HATPase_c"/>
    <property type="match status" value="1"/>
</dbReference>
<dbReference type="FunCoup" id="F1ZDX8">
    <property type="interactions" value="205"/>
</dbReference>
<protein>
    <recommendedName>
        <fullName evidence="3">histidine kinase</fullName>
        <ecNumber evidence="3">2.7.13.3</ecNumber>
    </recommendedName>
</protein>
<evidence type="ECO:0000256" key="8">
    <source>
        <dbReference type="ARBA" id="ARBA00022989"/>
    </source>
</evidence>
<dbReference type="Proteomes" id="UP000004728">
    <property type="component" value="Unassembled WGS sequence"/>
</dbReference>
<feature type="domain" description="Histidine kinase" evidence="12">
    <location>
        <begin position="240"/>
        <end position="456"/>
    </location>
</feature>
<dbReference type="RefSeq" id="WP_008071883.1">
    <property type="nucleotide sequence ID" value="NZ_AQWK01000004.1"/>
</dbReference>
<sequence>MTAIRSAWPGIGRIFIMFGAVFAVAMLAMGAVVFVVAERTVERRIDSALEYHVGKILRPEDGHAATSVEVAARIRNWQSRKIISERAYILYDPAGRLLAGRINLHPPVGFSDVLFRGGGVKWQRGRALAQKLGDGSLLVIVQHSEATARLRALIPNLVVGIFGVAMAFGLGATWLFARMTARRLAATEATADAIAQAGDVSRRVPMAGLDGMFARQAQSLNRMLDRMEDLVQTQRHFASALAHDLRTPLTRLRSLLSADLAQGDGEEAQQRRRLAVEQAERECASIIAIFDALLRLAEIESGRHGGGMVDLPLDDLVGEIAETMEPVIADAGSVLVTGPIEPAAIHGDPGLITQMLVNLLENVATHTPSGTQARLSLRQEADDVVLTLEDNGPGLARDECLRVLRPFERGRLAGGRRGSGLGLSIVQAIVRFHRGHLDLGGTGPGLQVRIAFPARRTGGDPGETLASSENSKFAM</sequence>
<dbReference type="GO" id="GO:0005886">
    <property type="term" value="C:plasma membrane"/>
    <property type="evidence" value="ECO:0007669"/>
    <property type="project" value="TreeGrafter"/>
</dbReference>
<evidence type="ECO:0000256" key="10">
    <source>
        <dbReference type="ARBA" id="ARBA00023136"/>
    </source>
</evidence>
<evidence type="ECO:0000256" key="11">
    <source>
        <dbReference type="SAM" id="Phobius"/>
    </source>
</evidence>
<dbReference type="HOGENOM" id="CLU_000445_89_6_5"/>
<dbReference type="InterPro" id="IPR005467">
    <property type="entry name" value="His_kinase_dom"/>
</dbReference>
<dbReference type="EC" id="2.7.13.3" evidence="3"/>
<keyword evidence="10 11" id="KW-0472">Membrane</keyword>
<dbReference type="PROSITE" id="PS50109">
    <property type="entry name" value="HIS_KIN"/>
    <property type="match status" value="1"/>
</dbReference>
<keyword evidence="4" id="KW-0597">Phosphoprotein</keyword>
<evidence type="ECO:0000256" key="9">
    <source>
        <dbReference type="ARBA" id="ARBA00023012"/>
    </source>
</evidence>
<accession>F1ZDX8</accession>
<dbReference type="eggNOG" id="COG2205">
    <property type="taxonomic scope" value="Bacteria"/>
</dbReference>
<evidence type="ECO:0000256" key="5">
    <source>
        <dbReference type="ARBA" id="ARBA00022679"/>
    </source>
</evidence>
<keyword evidence="7 14" id="KW-0418">Kinase</keyword>
<comment type="subcellular location">
    <subcellularLocation>
        <location evidence="2">Membrane</location>
    </subcellularLocation>
</comment>
<feature type="transmembrane region" description="Helical" evidence="11">
    <location>
        <begin position="157"/>
        <end position="177"/>
    </location>
</feature>
<evidence type="ECO:0000256" key="6">
    <source>
        <dbReference type="ARBA" id="ARBA00022692"/>
    </source>
</evidence>
<dbReference type="PRINTS" id="PR00344">
    <property type="entry name" value="BCTRLSENSOR"/>
</dbReference>
<organism evidence="14 15">
    <name type="scientific">Novosphingobium nitrogenifigens DSM 19370</name>
    <dbReference type="NCBI Taxonomy" id="983920"/>
    <lineage>
        <taxon>Bacteria</taxon>
        <taxon>Pseudomonadati</taxon>
        <taxon>Pseudomonadota</taxon>
        <taxon>Alphaproteobacteria</taxon>
        <taxon>Sphingomonadales</taxon>
        <taxon>Sphingomonadaceae</taxon>
        <taxon>Novosphingobium</taxon>
    </lineage>
</organism>
<dbReference type="OrthoDB" id="9815202at2"/>
<feature type="domain" description="HAMP" evidence="13">
    <location>
        <begin position="178"/>
        <end position="232"/>
    </location>
</feature>
<reference evidence="14 15" key="1">
    <citation type="journal article" date="2012" name="J. Bacteriol.">
        <title>Draft Genome Sequence of Novosphingobium nitrogenifigens Y88T.</title>
        <authorList>
            <person name="Strabala T.J."/>
            <person name="Macdonald L."/>
            <person name="Liu V."/>
            <person name="Smit A.M."/>
        </authorList>
    </citation>
    <scope>NUCLEOTIDE SEQUENCE [LARGE SCALE GENOMIC DNA]</scope>
    <source>
        <strain evidence="14 15">DSM 19370</strain>
    </source>
</reference>
<dbReference type="SUPFAM" id="SSF47384">
    <property type="entry name" value="Homodimeric domain of signal transducing histidine kinase"/>
    <property type="match status" value="1"/>
</dbReference>
<dbReference type="Pfam" id="PF00512">
    <property type="entry name" value="HisKA"/>
    <property type="match status" value="1"/>
</dbReference>
<keyword evidence="5" id="KW-0808">Transferase</keyword>